<dbReference type="PROSITE" id="PS00134">
    <property type="entry name" value="TRYPSIN_HIS"/>
    <property type="match status" value="1"/>
</dbReference>
<dbReference type="PROSITE" id="PS50240">
    <property type="entry name" value="TRYPSIN_DOM"/>
    <property type="match status" value="1"/>
</dbReference>
<evidence type="ECO:0000313" key="4">
    <source>
        <dbReference type="Proteomes" id="UP000070444"/>
    </source>
</evidence>
<dbReference type="GO" id="GO:0004252">
    <property type="term" value="F:serine-type endopeptidase activity"/>
    <property type="evidence" value="ECO:0007669"/>
    <property type="project" value="InterPro"/>
</dbReference>
<dbReference type="GO" id="GO:0006508">
    <property type="term" value="P:proteolysis"/>
    <property type="evidence" value="ECO:0007669"/>
    <property type="project" value="UniProtKB-KW"/>
</dbReference>
<evidence type="ECO:0000256" key="1">
    <source>
        <dbReference type="ARBA" id="ARBA00023157"/>
    </source>
</evidence>
<name>A0A137P0P5_CONC2</name>
<keyword evidence="4" id="KW-1185">Reference proteome</keyword>
<evidence type="ECO:0000259" key="2">
    <source>
        <dbReference type="PROSITE" id="PS50240"/>
    </source>
</evidence>
<sequence length="270" mass="30169">MYDIHPPCKLSTKDLATMWIDSKGQQCSGAYLGNNIVITAGHCVVANNKFTIDTLQYEPALEPDVQSFRPIEVMSFVSKNKPYNNYRIDVALIKLSGNLKNKSVWKIGTSAVQEFKDYDAYAYGTNQDDCGTYMCRQAKAFYNKALSDKNPITRFRTHAMLFGDNNKRDYTNVGDSGSILADGTNIVGILSGGEEGLSKYTDVTPFANFINQVVSGNVPAYLDYETPDGIEKIHPKWYNYNNTSANQNPNFEDTCNYAAIQSSIAQEFIR</sequence>
<dbReference type="InterPro" id="IPR043504">
    <property type="entry name" value="Peptidase_S1_PA_chymotrypsin"/>
</dbReference>
<dbReference type="Proteomes" id="UP000070444">
    <property type="component" value="Unassembled WGS sequence"/>
</dbReference>
<dbReference type="PANTHER" id="PTHR24276">
    <property type="entry name" value="POLYSERASE-RELATED"/>
    <property type="match status" value="1"/>
</dbReference>
<dbReference type="InterPro" id="IPR050430">
    <property type="entry name" value="Peptidase_S1"/>
</dbReference>
<organism evidence="3 4">
    <name type="scientific">Conidiobolus coronatus (strain ATCC 28846 / CBS 209.66 / NRRL 28638)</name>
    <name type="common">Delacroixia coronata</name>
    <dbReference type="NCBI Taxonomy" id="796925"/>
    <lineage>
        <taxon>Eukaryota</taxon>
        <taxon>Fungi</taxon>
        <taxon>Fungi incertae sedis</taxon>
        <taxon>Zoopagomycota</taxon>
        <taxon>Entomophthoromycotina</taxon>
        <taxon>Entomophthoromycetes</taxon>
        <taxon>Entomophthorales</taxon>
        <taxon>Ancylistaceae</taxon>
        <taxon>Conidiobolus</taxon>
    </lineage>
</organism>
<gene>
    <name evidence="3" type="ORF">CONCODRAFT_86406</name>
</gene>
<protein>
    <submittedName>
        <fullName evidence="3">Trypsin-like serine protease</fullName>
    </submittedName>
</protein>
<feature type="domain" description="Peptidase S1" evidence="2">
    <location>
        <begin position="15"/>
        <end position="215"/>
    </location>
</feature>
<accession>A0A137P0P5</accession>
<dbReference type="InterPro" id="IPR001254">
    <property type="entry name" value="Trypsin_dom"/>
</dbReference>
<keyword evidence="1" id="KW-1015">Disulfide bond</keyword>
<dbReference type="InterPro" id="IPR009003">
    <property type="entry name" value="Peptidase_S1_PA"/>
</dbReference>
<dbReference type="AlphaFoldDB" id="A0A137P0P5"/>
<dbReference type="SUPFAM" id="SSF50494">
    <property type="entry name" value="Trypsin-like serine proteases"/>
    <property type="match status" value="1"/>
</dbReference>
<dbReference type="Pfam" id="PF00089">
    <property type="entry name" value="Trypsin"/>
    <property type="match status" value="1"/>
</dbReference>
<keyword evidence="3" id="KW-0645">Protease</keyword>
<reference evidence="3 4" key="1">
    <citation type="journal article" date="2015" name="Genome Biol. Evol.">
        <title>Phylogenomic analyses indicate that early fungi evolved digesting cell walls of algal ancestors of land plants.</title>
        <authorList>
            <person name="Chang Y."/>
            <person name="Wang S."/>
            <person name="Sekimoto S."/>
            <person name="Aerts A.L."/>
            <person name="Choi C."/>
            <person name="Clum A."/>
            <person name="LaButti K.M."/>
            <person name="Lindquist E.A."/>
            <person name="Yee Ngan C."/>
            <person name="Ohm R.A."/>
            <person name="Salamov A.A."/>
            <person name="Grigoriev I.V."/>
            <person name="Spatafora J.W."/>
            <person name="Berbee M.L."/>
        </authorList>
    </citation>
    <scope>NUCLEOTIDE SEQUENCE [LARGE SCALE GENOMIC DNA]</scope>
    <source>
        <strain evidence="3 4">NRRL 28638</strain>
    </source>
</reference>
<dbReference type="Gene3D" id="2.40.10.10">
    <property type="entry name" value="Trypsin-like serine proteases"/>
    <property type="match status" value="1"/>
</dbReference>
<dbReference type="PANTHER" id="PTHR24276:SF98">
    <property type="entry name" value="FI18310P1-RELATED"/>
    <property type="match status" value="1"/>
</dbReference>
<dbReference type="InterPro" id="IPR018114">
    <property type="entry name" value="TRYPSIN_HIS"/>
</dbReference>
<evidence type="ECO:0000313" key="3">
    <source>
        <dbReference type="EMBL" id="KXN68587.1"/>
    </source>
</evidence>
<keyword evidence="3" id="KW-0378">Hydrolase</keyword>
<proteinExistence type="predicted"/>
<dbReference type="EMBL" id="KQ964570">
    <property type="protein sequence ID" value="KXN68587.1"/>
    <property type="molecule type" value="Genomic_DNA"/>
</dbReference>